<keyword evidence="1" id="KW-1133">Transmembrane helix</keyword>
<dbReference type="AlphaFoldDB" id="A0A0B7BHE8"/>
<feature type="transmembrane region" description="Helical" evidence="1">
    <location>
        <begin position="26"/>
        <end position="45"/>
    </location>
</feature>
<reference evidence="2" key="1">
    <citation type="submission" date="2014-12" db="EMBL/GenBank/DDBJ databases">
        <title>Insight into the proteome of Arion vulgaris.</title>
        <authorList>
            <person name="Aradska J."/>
            <person name="Bulat T."/>
            <person name="Smidak R."/>
            <person name="Sarate P."/>
            <person name="Gangsoo J."/>
            <person name="Sialana F."/>
            <person name="Bilban M."/>
            <person name="Lubec G."/>
        </authorList>
    </citation>
    <scope>NUCLEOTIDE SEQUENCE</scope>
    <source>
        <tissue evidence="2">Skin</tissue>
    </source>
</reference>
<feature type="non-terminal residue" evidence="2">
    <location>
        <position position="1"/>
    </location>
</feature>
<sequence>LCTTTTIQLSTFCFGLCSTTSDMKFFIRYSVLLLAFCVMIGHVSAGGDAALDFQYSANGVYSDRSQVSSEGFLQPKRDLISLKYVPITMKILQGRVTYFEEMLNGVVYRRHLWQISSINNKVNVVIYNFTSSVSADSDLNATVAAITKEDLYGDTDNPASFTELPDGIFEGAVSDYRDSSKSMHPAFHCTFTCNTLIIGVPAVAVEATDQGSYVFTRVKDRFPIP</sequence>
<dbReference type="Gene3D" id="2.40.128.590">
    <property type="entry name" value="CpcT/CpeT domain"/>
    <property type="match status" value="1"/>
</dbReference>
<accession>A0A0B7BHE8</accession>
<protein>
    <submittedName>
        <fullName evidence="2">Uncharacterized protein</fullName>
    </submittedName>
</protein>
<evidence type="ECO:0000313" key="2">
    <source>
        <dbReference type="EMBL" id="CEK91570.1"/>
    </source>
</evidence>
<feature type="non-terminal residue" evidence="2">
    <location>
        <position position="225"/>
    </location>
</feature>
<evidence type="ECO:0000256" key="1">
    <source>
        <dbReference type="SAM" id="Phobius"/>
    </source>
</evidence>
<gene>
    <name evidence="2" type="primary">ORF183652</name>
</gene>
<keyword evidence="1" id="KW-0472">Membrane</keyword>
<keyword evidence="1" id="KW-0812">Transmembrane</keyword>
<name>A0A0B7BHE8_9EUPU</name>
<dbReference type="InterPro" id="IPR038672">
    <property type="entry name" value="CpcT/CpeT_sf"/>
</dbReference>
<organism evidence="2">
    <name type="scientific">Arion vulgaris</name>
    <dbReference type="NCBI Taxonomy" id="1028688"/>
    <lineage>
        <taxon>Eukaryota</taxon>
        <taxon>Metazoa</taxon>
        <taxon>Spiralia</taxon>
        <taxon>Lophotrochozoa</taxon>
        <taxon>Mollusca</taxon>
        <taxon>Gastropoda</taxon>
        <taxon>Heterobranchia</taxon>
        <taxon>Euthyneura</taxon>
        <taxon>Panpulmonata</taxon>
        <taxon>Eupulmonata</taxon>
        <taxon>Stylommatophora</taxon>
        <taxon>Helicina</taxon>
        <taxon>Arionoidea</taxon>
        <taxon>Arionidae</taxon>
        <taxon>Arion</taxon>
    </lineage>
</organism>
<dbReference type="EMBL" id="HACG01044705">
    <property type="protein sequence ID" value="CEK91570.1"/>
    <property type="molecule type" value="Transcribed_RNA"/>
</dbReference>
<proteinExistence type="predicted"/>